<dbReference type="InterPro" id="IPR007499">
    <property type="entry name" value="ERF_bacteria_virus"/>
</dbReference>
<gene>
    <name evidence="2" type="ORF">JQ615_41215</name>
</gene>
<dbReference type="Pfam" id="PF06147">
    <property type="entry name" value="DUF968"/>
    <property type="match status" value="1"/>
</dbReference>
<feature type="region of interest" description="Disordered" evidence="1">
    <location>
        <begin position="253"/>
        <end position="283"/>
    </location>
</feature>
<reference evidence="3" key="1">
    <citation type="journal article" date="2021" name="ISME J.">
        <title>Evolutionary origin and ecological implication of a unique nif island in free-living Bradyrhizobium lineages.</title>
        <authorList>
            <person name="Tao J."/>
        </authorList>
    </citation>
    <scope>NUCLEOTIDE SEQUENCE [LARGE SCALE GENOMIC DNA]</scope>
    <source>
        <strain evidence="3">SZCCT0434</strain>
    </source>
</reference>
<dbReference type="Pfam" id="PF04404">
    <property type="entry name" value="ERF"/>
    <property type="match status" value="1"/>
</dbReference>
<dbReference type="RefSeq" id="WP_212495679.1">
    <property type="nucleotide sequence ID" value="NZ_JAFCJH010000106.1"/>
</dbReference>
<feature type="compositionally biased region" description="Basic and acidic residues" evidence="1">
    <location>
        <begin position="256"/>
        <end position="278"/>
    </location>
</feature>
<name>A0ABS5FY82_9BRAD</name>
<evidence type="ECO:0000256" key="1">
    <source>
        <dbReference type="SAM" id="MobiDB-lite"/>
    </source>
</evidence>
<comment type="caution">
    <text evidence="2">The sequence shown here is derived from an EMBL/GenBank/DDBJ whole genome shotgun (WGS) entry which is preliminary data.</text>
</comment>
<protein>
    <submittedName>
        <fullName evidence="2">ERF family protein</fullName>
    </submittedName>
</protein>
<feature type="compositionally biased region" description="Basic and acidic residues" evidence="1">
    <location>
        <begin position="181"/>
        <end position="191"/>
    </location>
</feature>
<feature type="region of interest" description="Disordered" evidence="1">
    <location>
        <begin position="137"/>
        <end position="202"/>
    </location>
</feature>
<sequence>MQRSSPSVGALAAALAKAQAEIANPEKSLTATMVSPFPHEGTRTFRYASLSAGLDLVRKCLGQHEIATVQATAIDGDSGLIRLTTTLVHASGEWVSSDWPVCPVSETAAPHRLGAALTYARRYALFTLVGIAGEDDLDAPDLPSEPSSLGPSKDAKGGQKGFAGPSEPTSMVAKHKAPGAAERRVPTERPKPASLSPDGSNRLRGELIEELKQLEEAEALAGWAHRALPLKNQLIASDASAVETAFAAKLASLGEARPDSDKDNRNRHGRDSRQRDKSPQQVMVISKPVRERDRTHLKFVASQPCLICGRTPSDPHHVKFAEQRAMGRKVSDRFTVPICRLHHRELHRRGNERAWWENKAIDPFAVAERLWARTHEIGPVAADIDVPDRPEINGRHTVWPRIDETNPIIRPEAK</sequence>
<dbReference type="Proteomes" id="UP001315278">
    <property type="component" value="Unassembled WGS sequence"/>
</dbReference>
<accession>A0ABS5FY82</accession>
<evidence type="ECO:0000313" key="2">
    <source>
        <dbReference type="EMBL" id="MBR0801763.1"/>
    </source>
</evidence>
<organism evidence="2 3">
    <name type="scientific">Bradyrhizobium jicamae</name>
    <dbReference type="NCBI Taxonomy" id="280332"/>
    <lineage>
        <taxon>Bacteria</taxon>
        <taxon>Pseudomonadati</taxon>
        <taxon>Pseudomonadota</taxon>
        <taxon>Alphaproteobacteria</taxon>
        <taxon>Hyphomicrobiales</taxon>
        <taxon>Nitrobacteraceae</taxon>
        <taxon>Bradyrhizobium</taxon>
    </lineage>
</organism>
<dbReference type="EMBL" id="JAFCJH010000106">
    <property type="protein sequence ID" value="MBR0801763.1"/>
    <property type="molecule type" value="Genomic_DNA"/>
</dbReference>
<dbReference type="InterPro" id="IPR010373">
    <property type="entry name" value="DUF968"/>
</dbReference>
<keyword evidence="3" id="KW-1185">Reference proteome</keyword>
<evidence type="ECO:0000313" key="3">
    <source>
        <dbReference type="Proteomes" id="UP001315278"/>
    </source>
</evidence>
<proteinExistence type="predicted"/>